<comment type="caution">
    <text evidence="3">The sequence shown here is derived from an EMBL/GenBank/DDBJ whole genome shotgun (WGS) entry which is preliminary data.</text>
</comment>
<feature type="domain" description="Putative auto-transporter adhesin head GIN" evidence="2">
    <location>
        <begin position="32"/>
        <end position="218"/>
    </location>
</feature>
<dbReference type="RefSeq" id="WP_066965772.1">
    <property type="nucleotide sequence ID" value="NZ_CP023449.1"/>
</dbReference>
<dbReference type="Pfam" id="PF10988">
    <property type="entry name" value="DUF2807"/>
    <property type="match status" value="1"/>
</dbReference>
<dbReference type="InterPro" id="IPR021255">
    <property type="entry name" value="DUF2807"/>
</dbReference>
<dbReference type="Proteomes" id="UP000218934">
    <property type="component" value="Unassembled WGS sequence"/>
</dbReference>
<gene>
    <name evidence="3" type="ORF">COO09_02375</name>
</gene>
<dbReference type="PANTHER" id="PTHR39200:SF1">
    <property type="entry name" value="AUTO-TRANSPORTER ADHESIN HEAD GIN DOMAIN-CONTAINING PROTEIN-RELATED"/>
    <property type="match status" value="1"/>
</dbReference>
<evidence type="ECO:0000259" key="2">
    <source>
        <dbReference type="Pfam" id="PF10988"/>
    </source>
</evidence>
<feature type="chain" id="PRO_5012652703" evidence="1">
    <location>
        <begin position="23"/>
        <end position="234"/>
    </location>
</feature>
<proteinExistence type="predicted"/>
<keyword evidence="1" id="KW-0732">Signal</keyword>
<evidence type="ECO:0000313" key="4">
    <source>
        <dbReference type="Proteomes" id="UP000218934"/>
    </source>
</evidence>
<dbReference type="AlphaFoldDB" id="A0A2A4FZZ7"/>
<organism evidence="3 4">
    <name type="scientific">Rhizorhabdus dicambivorans</name>
    <dbReference type="NCBI Taxonomy" id="1850238"/>
    <lineage>
        <taxon>Bacteria</taxon>
        <taxon>Pseudomonadati</taxon>
        <taxon>Pseudomonadota</taxon>
        <taxon>Alphaproteobacteria</taxon>
        <taxon>Sphingomonadales</taxon>
        <taxon>Sphingomonadaceae</taxon>
        <taxon>Rhizorhabdus</taxon>
    </lineage>
</organism>
<evidence type="ECO:0000313" key="3">
    <source>
        <dbReference type="EMBL" id="PCE43796.1"/>
    </source>
</evidence>
<sequence>MRRSIIALTCLAVAASVVPAAAATRAFPVPGFAKLRVEGPYTVRVRTGAKTSVNARGPQARIDKLVVEPRGDTLVVTTEKNWGWSGMSWTGNDRVFVDITVPMLSAVTLTGSGDLSVDRIRATAFSALLTGSGDLSIGRLDSSRLTASVTGSGDLTLAGRIGRADASVRGSGNLRGEGLQVDLLTASVTGSGDIAIGPTRVAKASVVGSGDIHVGGRPSCTKSKLGSGDIYCGH</sequence>
<dbReference type="PANTHER" id="PTHR39200">
    <property type="entry name" value="HYPOTHETICAL EXPORTED PROTEIN"/>
    <property type="match status" value="1"/>
</dbReference>
<dbReference type="OrthoDB" id="7841570at2"/>
<dbReference type="EMBL" id="NWUF01000002">
    <property type="protein sequence ID" value="PCE43796.1"/>
    <property type="molecule type" value="Genomic_DNA"/>
</dbReference>
<keyword evidence="4" id="KW-1185">Reference proteome</keyword>
<dbReference type="KEGG" id="rdi:CMV14_21770"/>
<accession>A0A2A4FZZ7</accession>
<protein>
    <submittedName>
        <fullName evidence="3">DUF2807 domain-containing protein</fullName>
    </submittedName>
</protein>
<reference evidence="3 4" key="1">
    <citation type="submission" date="2017-09" db="EMBL/GenBank/DDBJ databases">
        <title>The Catabolism of 3,6-Dichlorosalicylic acid is Initiated by the Cytochrome P450 Monooxygenase DsmABC in Rhizorhabdus dicambivorans Ndbn-20.</title>
        <authorList>
            <person name="Na L."/>
        </authorList>
    </citation>
    <scope>NUCLEOTIDE SEQUENCE [LARGE SCALE GENOMIC DNA]</scope>
    <source>
        <strain evidence="3 4">Ndbn-20m</strain>
    </source>
</reference>
<feature type="signal peptide" evidence="1">
    <location>
        <begin position="1"/>
        <end position="22"/>
    </location>
</feature>
<evidence type="ECO:0000256" key="1">
    <source>
        <dbReference type="SAM" id="SignalP"/>
    </source>
</evidence>
<name>A0A2A4FZZ7_9SPHN</name>
<dbReference type="Gene3D" id="2.160.20.120">
    <property type="match status" value="1"/>
</dbReference>